<dbReference type="InterPro" id="IPR001206">
    <property type="entry name" value="Diacylglycerol_kinase_cat_dom"/>
</dbReference>
<name>A0ABT0RYR7_9SPHN</name>
<dbReference type="PANTHER" id="PTHR30492">
    <property type="entry name" value="METHYLGLYOXAL SYNTHASE"/>
    <property type="match status" value="1"/>
</dbReference>
<accession>A0ABT0RYR7</accession>
<dbReference type="InterPro" id="IPR045540">
    <property type="entry name" value="YegS/DAGK_C"/>
</dbReference>
<evidence type="ECO:0000313" key="2">
    <source>
        <dbReference type="EMBL" id="MCL6728760.1"/>
    </source>
</evidence>
<organism evidence="2 3">
    <name type="scientific">Sphingomonas hankyongi</name>
    <dbReference type="NCBI Taxonomy" id="2908209"/>
    <lineage>
        <taxon>Bacteria</taxon>
        <taxon>Pseudomonadati</taxon>
        <taxon>Pseudomonadota</taxon>
        <taxon>Alphaproteobacteria</taxon>
        <taxon>Sphingomonadales</taxon>
        <taxon>Sphingomonadaceae</taxon>
        <taxon>Sphingomonas</taxon>
    </lineage>
</organism>
<keyword evidence="3" id="KW-1185">Reference proteome</keyword>
<dbReference type="Pfam" id="PF00781">
    <property type="entry name" value="DAGK_cat"/>
    <property type="match status" value="1"/>
</dbReference>
<evidence type="ECO:0000259" key="1">
    <source>
        <dbReference type="PROSITE" id="PS50146"/>
    </source>
</evidence>
<dbReference type="InterPro" id="IPR004363">
    <property type="entry name" value="Methylgl_synth"/>
</dbReference>
<dbReference type="Proteomes" id="UP001165342">
    <property type="component" value="Unassembled WGS sequence"/>
</dbReference>
<dbReference type="SUPFAM" id="SSF111331">
    <property type="entry name" value="NAD kinase/diacylglycerol kinase-like"/>
    <property type="match status" value="1"/>
</dbReference>
<evidence type="ECO:0000313" key="3">
    <source>
        <dbReference type="Proteomes" id="UP001165342"/>
    </source>
</evidence>
<dbReference type="InterPro" id="IPR017438">
    <property type="entry name" value="ATP-NAD_kinase_N"/>
</dbReference>
<feature type="domain" description="DAGKc" evidence="1">
    <location>
        <begin position="4"/>
        <end position="134"/>
    </location>
</feature>
<gene>
    <name evidence="2" type="ORF">LZ538_01660</name>
</gene>
<reference evidence="2" key="1">
    <citation type="submission" date="2022-05" db="EMBL/GenBank/DDBJ databases">
        <authorList>
            <person name="Jo J.-H."/>
            <person name="Im W.-T."/>
        </authorList>
    </citation>
    <scope>NUCLEOTIDE SEQUENCE</scope>
    <source>
        <strain evidence="2">SE220</strain>
    </source>
</reference>
<dbReference type="Gene3D" id="3.40.50.10330">
    <property type="entry name" value="Probable inorganic polyphosphate/atp-NAD kinase, domain 1"/>
    <property type="match status" value="1"/>
</dbReference>
<dbReference type="SMART" id="SM00046">
    <property type="entry name" value="DAGKc"/>
    <property type="match status" value="1"/>
</dbReference>
<dbReference type="Pfam" id="PF19279">
    <property type="entry name" value="YegS_C"/>
    <property type="match status" value="1"/>
</dbReference>
<proteinExistence type="predicted"/>
<dbReference type="PANTHER" id="PTHR30492:SF0">
    <property type="entry name" value="METHYLGLYOXAL SYNTHASE"/>
    <property type="match status" value="1"/>
</dbReference>
<dbReference type="Gene3D" id="2.60.200.40">
    <property type="match status" value="1"/>
</dbReference>
<comment type="caution">
    <text evidence="2">The sequence shown here is derived from an EMBL/GenBank/DDBJ whole genome shotgun (WGS) entry which is preliminary data.</text>
</comment>
<dbReference type="EMBL" id="JAMGBE010000001">
    <property type="protein sequence ID" value="MCL6728760.1"/>
    <property type="molecule type" value="Genomic_DNA"/>
</dbReference>
<protein>
    <recommendedName>
        <fullName evidence="1">DAGKc domain-containing protein</fullName>
    </recommendedName>
</protein>
<sequence length="305" mass="32874">MSGKQRVAVPVLLNRGGGAVAADGQIAEKVRTALAEAGVDADIDLIDGGDYEVRCRSAAERGDPVVVVGGGDGTVSAAASVLAGTNTRLGVLPLGTLNHFARDLGIPTDIAEAARLIAAGQDRQVDIGDMNGRTFINNSAIGLYPLMVVDRDVQRKRLGRSKRLAMLVASARTLLRFNHQRLTLQANDEQARVDTPLLFVGNNDYRLDIGGAGQRDSLEDGQLFVLVMRKKTRRGLIAASIRALLNRTRPDDMVRIEGVQRLRVASRRSMLPVSLDGEVVQAKTPLEYTIRRKALRVIVPEANKG</sequence>
<dbReference type="RefSeq" id="WP_249830263.1">
    <property type="nucleotide sequence ID" value="NZ_JAMGBE010000001.1"/>
</dbReference>
<dbReference type="InterPro" id="IPR016064">
    <property type="entry name" value="NAD/diacylglycerol_kinase_sf"/>
</dbReference>
<dbReference type="PROSITE" id="PS50146">
    <property type="entry name" value="DAGK"/>
    <property type="match status" value="1"/>
</dbReference>